<evidence type="ECO:0000256" key="4">
    <source>
        <dbReference type="ARBA" id="ARBA00023163"/>
    </source>
</evidence>
<evidence type="ECO:0000313" key="6">
    <source>
        <dbReference type="EMBL" id="GEA51484.1"/>
    </source>
</evidence>
<comment type="similarity">
    <text evidence="1">Belongs to the LysR transcriptional regulatory family.</text>
</comment>
<keyword evidence="3" id="KW-0238">DNA-binding</keyword>
<keyword evidence="7" id="KW-1185">Reference proteome</keyword>
<dbReference type="InterPro" id="IPR050389">
    <property type="entry name" value="LysR-type_TF"/>
</dbReference>
<dbReference type="Gene3D" id="1.10.10.10">
    <property type="entry name" value="Winged helix-like DNA-binding domain superfamily/Winged helix DNA-binding domain"/>
    <property type="match status" value="1"/>
</dbReference>
<dbReference type="SUPFAM" id="SSF53850">
    <property type="entry name" value="Periplasmic binding protein-like II"/>
    <property type="match status" value="1"/>
</dbReference>
<reference evidence="6 7" key="1">
    <citation type="submission" date="2019-06" db="EMBL/GenBank/DDBJ databases">
        <title>Whole genome shotgun sequence of Vibrio inusitatus NBRC 102082.</title>
        <authorList>
            <person name="Hosoyama A."/>
            <person name="Uohara A."/>
            <person name="Ohji S."/>
            <person name="Ichikawa N."/>
        </authorList>
    </citation>
    <scope>NUCLEOTIDE SEQUENCE [LARGE SCALE GENOMIC DNA]</scope>
    <source>
        <strain evidence="6 7">NBRC 102082</strain>
    </source>
</reference>
<keyword evidence="2" id="KW-0805">Transcription regulation</keyword>
<dbReference type="PROSITE" id="PS50931">
    <property type="entry name" value="HTH_LYSR"/>
    <property type="match status" value="1"/>
</dbReference>
<dbReference type="InterPro" id="IPR000847">
    <property type="entry name" value="LysR_HTH_N"/>
</dbReference>
<organism evidence="6 7">
    <name type="scientific">Vibrio inusitatus NBRC 102082</name>
    <dbReference type="NCBI Taxonomy" id="1219070"/>
    <lineage>
        <taxon>Bacteria</taxon>
        <taxon>Pseudomonadati</taxon>
        <taxon>Pseudomonadota</taxon>
        <taxon>Gammaproteobacteria</taxon>
        <taxon>Vibrionales</taxon>
        <taxon>Vibrionaceae</taxon>
        <taxon>Vibrio</taxon>
    </lineage>
</organism>
<evidence type="ECO:0000256" key="3">
    <source>
        <dbReference type="ARBA" id="ARBA00023125"/>
    </source>
</evidence>
<dbReference type="Pfam" id="PF03466">
    <property type="entry name" value="LysR_substrate"/>
    <property type="match status" value="1"/>
</dbReference>
<dbReference type="Gene3D" id="3.40.190.10">
    <property type="entry name" value="Periplasmic binding protein-like II"/>
    <property type="match status" value="2"/>
</dbReference>
<dbReference type="OrthoDB" id="5918237at2"/>
<evidence type="ECO:0000259" key="5">
    <source>
        <dbReference type="PROSITE" id="PS50931"/>
    </source>
</evidence>
<dbReference type="Proteomes" id="UP000318717">
    <property type="component" value="Unassembled WGS sequence"/>
</dbReference>
<accession>A0A4Y3HZ14</accession>
<protein>
    <submittedName>
        <fullName evidence="6">LysR family transcriptional regulator</fullName>
    </submittedName>
</protein>
<dbReference type="GO" id="GO:0003700">
    <property type="term" value="F:DNA-binding transcription factor activity"/>
    <property type="evidence" value="ECO:0007669"/>
    <property type="project" value="InterPro"/>
</dbReference>
<dbReference type="PANTHER" id="PTHR30118:SF15">
    <property type="entry name" value="TRANSCRIPTIONAL REGULATORY PROTEIN"/>
    <property type="match status" value="1"/>
</dbReference>
<gene>
    <name evidence="6" type="ORF">VIN01S_22880</name>
</gene>
<dbReference type="RefSeq" id="WP_141345874.1">
    <property type="nucleotide sequence ID" value="NZ_BJLF01000010.1"/>
</dbReference>
<dbReference type="GO" id="GO:0003677">
    <property type="term" value="F:DNA binding"/>
    <property type="evidence" value="ECO:0007669"/>
    <property type="project" value="UniProtKB-KW"/>
</dbReference>
<keyword evidence="4" id="KW-0804">Transcription</keyword>
<dbReference type="InterPro" id="IPR036390">
    <property type="entry name" value="WH_DNA-bd_sf"/>
</dbReference>
<name>A0A4Y3HZ14_9VIBR</name>
<dbReference type="EMBL" id="BJLF01000010">
    <property type="protein sequence ID" value="GEA51484.1"/>
    <property type="molecule type" value="Genomic_DNA"/>
</dbReference>
<dbReference type="InterPro" id="IPR036388">
    <property type="entry name" value="WH-like_DNA-bd_sf"/>
</dbReference>
<dbReference type="Pfam" id="PF00126">
    <property type="entry name" value="HTH_1"/>
    <property type="match status" value="1"/>
</dbReference>
<dbReference type="AlphaFoldDB" id="A0A4Y3HZ14"/>
<feature type="domain" description="HTH lysR-type" evidence="5">
    <location>
        <begin position="9"/>
        <end position="66"/>
    </location>
</feature>
<evidence type="ECO:0000256" key="1">
    <source>
        <dbReference type="ARBA" id="ARBA00009437"/>
    </source>
</evidence>
<dbReference type="SUPFAM" id="SSF46785">
    <property type="entry name" value="Winged helix' DNA-binding domain"/>
    <property type="match status" value="1"/>
</dbReference>
<dbReference type="PANTHER" id="PTHR30118">
    <property type="entry name" value="HTH-TYPE TRANSCRIPTIONAL REGULATOR LEUO-RELATED"/>
    <property type="match status" value="1"/>
</dbReference>
<comment type="caution">
    <text evidence="6">The sequence shown here is derived from an EMBL/GenBank/DDBJ whole genome shotgun (WGS) entry which is preliminary data.</text>
</comment>
<evidence type="ECO:0000313" key="7">
    <source>
        <dbReference type="Proteomes" id="UP000318717"/>
    </source>
</evidence>
<dbReference type="InterPro" id="IPR005119">
    <property type="entry name" value="LysR_subst-bd"/>
</dbReference>
<evidence type="ECO:0000256" key="2">
    <source>
        <dbReference type="ARBA" id="ARBA00023015"/>
    </source>
</evidence>
<proteinExistence type="inferred from homology"/>
<sequence>MQAINWAQIDLNLLKVLRALGEDQNTSKTAQRLFVSQSAISKSLKKLRVVFEDDLFIRERHGLTPTPYCLDILGQLDEVFDSLDALLSPSQQFAPETFSREFKIAVNPMLLTALSRSLYPRLRALAPNARFQFIGWSWDTESKLLNGLVDIGINFFPLDLSTHIKATPICDAHYQICTRKQSTFDQQGVNHNTIANTPFILLVMPSYANAVSIAEQYMAKKGISIQVLARSDDLTSCLAMVETEDCGLPVCSLIKNELSEHLTLVEFSSEVDLPSFKLASYSSYVNTRKPITQWLMNEINQVMFELDNETRS</sequence>